<protein>
    <submittedName>
        <fullName evidence="1">Uncharacterized protein</fullName>
    </submittedName>
</protein>
<comment type="caution">
    <text evidence="1">The sequence shown here is derived from an EMBL/GenBank/DDBJ whole genome shotgun (WGS) entry which is preliminary data.</text>
</comment>
<dbReference type="EMBL" id="ANJX01000031">
    <property type="protein sequence ID" value="EPC57114.1"/>
    <property type="molecule type" value="Genomic_DNA"/>
</dbReference>
<proteinExistence type="predicted"/>
<accession>A0A8E0MC45</accession>
<dbReference type="AlphaFoldDB" id="A0A8E0MC45"/>
<organism evidence="1 2">
    <name type="scientific">Lacticaseibacillus paracasei subsp. paracasei CNCM I-4270</name>
    <dbReference type="NCBI Taxonomy" id="1256202"/>
    <lineage>
        <taxon>Bacteria</taxon>
        <taxon>Bacillati</taxon>
        <taxon>Bacillota</taxon>
        <taxon>Bacilli</taxon>
        <taxon>Lactobacillales</taxon>
        <taxon>Lactobacillaceae</taxon>
        <taxon>Lacticaseibacillus</taxon>
    </lineage>
</organism>
<sequence>MQQYVLARIAYDEEKRREEVSEMTQKKIVPVVSMNKANWLNVCKGRRMRLAVSFRSKT</sequence>
<evidence type="ECO:0000313" key="1">
    <source>
        <dbReference type="EMBL" id="EPC57114.1"/>
    </source>
</evidence>
<evidence type="ECO:0000313" key="2">
    <source>
        <dbReference type="Proteomes" id="UP000014249"/>
    </source>
</evidence>
<name>A0A8E0MC45_LACPA</name>
<dbReference type="Proteomes" id="UP000014249">
    <property type="component" value="Unassembled WGS sequence"/>
</dbReference>
<gene>
    <name evidence="1" type="ORF">Lpp77_00825</name>
</gene>
<reference evidence="1 2" key="1">
    <citation type="journal article" date="2013" name="PLoS ONE">
        <title>Lactobacillus paracasei comparative genomics: towards species pan-genome definition and exploitation of diversity.</title>
        <authorList>
            <person name="Smokvina T."/>
            <person name="Wels M."/>
            <person name="Polka J."/>
            <person name="Chervaux C."/>
            <person name="Brisse S."/>
            <person name="Boekhorst J."/>
            <person name="van Hylckama Vlieg J.E."/>
            <person name="Siezen R.J."/>
        </authorList>
    </citation>
    <scope>NUCLEOTIDE SEQUENCE [LARGE SCALE GENOMIC DNA]</scope>
    <source>
        <strain evidence="1 2">CNCM I-4270</strain>
    </source>
</reference>